<feature type="region of interest" description="Disordered" evidence="1">
    <location>
        <begin position="966"/>
        <end position="1092"/>
    </location>
</feature>
<reference evidence="2 3" key="1">
    <citation type="journal article" date="2018" name="Mol. Biol. Evol.">
        <title>Broad Genomic Sampling Reveals a Smut Pathogenic Ancestry of the Fungal Clade Ustilaginomycotina.</title>
        <authorList>
            <person name="Kijpornyongpan T."/>
            <person name="Mondo S.J."/>
            <person name="Barry K."/>
            <person name="Sandor L."/>
            <person name="Lee J."/>
            <person name="Lipzen A."/>
            <person name="Pangilinan J."/>
            <person name="LaButti K."/>
            <person name="Hainaut M."/>
            <person name="Henrissat B."/>
            <person name="Grigoriev I.V."/>
            <person name="Spatafora J.W."/>
            <person name="Aime M.C."/>
        </authorList>
    </citation>
    <scope>NUCLEOTIDE SEQUENCE [LARGE SCALE GENOMIC DNA]</scope>
    <source>
        <strain evidence="2 3">MCA 5214</strain>
    </source>
</reference>
<sequence>MATPSPRMPSQGPARLTGAFSSARMQARGGWRKASGGQRGRRSVSVVRFAEEAASNTPEEAAEQMPPPTKIPRRSQISFVPPTPTLEERCHALATNALAVLAFYARLVDEDNFTSAQTLSEMRRNWEPFDSYKTNQLLENAQYHHHFIDADEVARSLLSDHHHDEGLPLGFRETMLIANCATFLHYIWSLPSSPSSSSTPTTWPCRNVAEMQDAWRVFLRHIVPYDRPLSDDVLEHHLELSTQVYIARLTQLHSDRHASRDELEDEADGELDELLGPSSLDSVLAARRQQSKRKLQAHWIELTDKRAIIVDGIAYDAKALRTAFPLAQMALDITPFILDIVSQVEEQVAGYQEPHLLGRLFANHPSNPLSPPPPPAPLGRVLPPGAAQPVDSQAFASQREAWLRELMDSQSQASRGGGEDGSIVMSGISGWGAASQAGSASDFLEAQDRMDIYQELVANERGIPQARQRRSQSRQLGPTILRRGSRAPSSGADYASDFSVSTSVALRAMREESQQSQFSRERSIFGYDLSGRSSSSSRSGSEPPLPIPIRRKALRELQEEAVSEGSPSSSSRQRSDSEPALSTPVRQEALRELQAVNAPSSRLRRHRELSISTPVRREALRELEGEADGRPASPPRDSPRRSSESDTPVPIPVRRAALHELEADVPPSSPPSGPFAAAIQQRRASGSGGTVARSPTATGIQVRQGRLVRGPATAGPSRFNDRSAAGEREMRFDSQEDEEMSEDIFLEQQRQRQRRQQRDRGGSTYRKRGRRGARGERLEERVDEGEPEAEAEEEMIEWPEPPRKPLPFSVIVPRMDMPGGPVPLSLPIDAEGQPAEAALQLEDAPAQPHIQTTTTPHATVVTATTISDADRIRLEEWRAATSQGGEADAGGFEEDDNPVLIAARNQLTLEYWFARVRPGLENLPTPRPQANFQAAVAEAIRIRKSGKNPAREAVLRPHLVGIAIEDGQEGEGDERQGEGDEQDEQGDEGEAEAEPIEVEDNSRDDEERVAAQLSASQWRAKQESDASSDEDQSSDQLDAGNEDEDADFRPNRTRRAGASQQQRSRSHASASAPAASQQSLPTSSQRRNKDPWTSNEISTLLTSLYALARFKEVDPHYQVYAQVLSRHGRTGSESQVLAKRNNTDLKAQARVELWRMRDAGETIPYWKRLLMPRVFLEGRPRATAMTATQEAQEAEQQGEEREEQIEAATGEGGEGAEPYDLGDGMDLAAGLPPQEADTPGSVEEAVLGGDPSRGEGEEDHEMHQESADDTEERVAMAVAVAAAWREGVPNPSEGSDSPLSSVPPLEEEMRELAVIDEEDEGKQQQRGQQPLRRSRRERRAPYSDTEWEHGASPSRKGSAAIRAGPHTRHSASSPTRKTTDRIVQPQVSLSSPSRAGQPSGRAPELRRGRSRKSTAP</sequence>
<feature type="region of interest" description="Disordered" evidence="1">
    <location>
        <begin position="1185"/>
        <end position="1416"/>
    </location>
</feature>
<keyword evidence="3" id="KW-1185">Reference proteome</keyword>
<feature type="compositionally biased region" description="Basic and acidic residues" evidence="1">
    <location>
        <begin position="719"/>
        <end position="734"/>
    </location>
</feature>
<feature type="compositionally biased region" description="Acidic residues" evidence="1">
    <location>
        <begin position="1192"/>
        <end position="1205"/>
    </location>
</feature>
<feature type="compositionally biased region" description="Low complexity" evidence="1">
    <location>
        <begin position="563"/>
        <end position="572"/>
    </location>
</feature>
<organism evidence="2 3">
    <name type="scientific">Jaminaea rosea</name>
    <dbReference type="NCBI Taxonomy" id="1569628"/>
    <lineage>
        <taxon>Eukaryota</taxon>
        <taxon>Fungi</taxon>
        <taxon>Dikarya</taxon>
        <taxon>Basidiomycota</taxon>
        <taxon>Ustilaginomycotina</taxon>
        <taxon>Exobasidiomycetes</taxon>
        <taxon>Microstromatales</taxon>
        <taxon>Microstromatales incertae sedis</taxon>
        <taxon>Jaminaea</taxon>
    </lineage>
</organism>
<dbReference type="GO" id="GO:0003691">
    <property type="term" value="F:double-stranded telomeric DNA binding"/>
    <property type="evidence" value="ECO:0007669"/>
    <property type="project" value="TreeGrafter"/>
</dbReference>
<gene>
    <name evidence="2" type="ORF">BDZ90DRAFT_233486</name>
</gene>
<feature type="compositionally biased region" description="Acidic residues" evidence="1">
    <location>
        <begin position="781"/>
        <end position="797"/>
    </location>
</feature>
<feature type="region of interest" description="Disordered" evidence="1">
    <location>
        <begin position="511"/>
        <end position="801"/>
    </location>
</feature>
<feature type="compositionally biased region" description="Basic and acidic residues" evidence="1">
    <location>
        <begin position="615"/>
        <end position="629"/>
    </location>
</feature>
<feature type="region of interest" description="Disordered" evidence="1">
    <location>
        <begin position="1"/>
        <end position="77"/>
    </location>
</feature>
<accession>A0A316UNK2</accession>
<feature type="region of interest" description="Disordered" evidence="1">
    <location>
        <begin position="463"/>
        <end position="496"/>
    </location>
</feature>
<proteinExistence type="predicted"/>
<feature type="compositionally biased region" description="Basic and acidic residues" evidence="1">
    <location>
        <begin position="511"/>
        <end position="523"/>
    </location>
</feature>
<dbReference type="InterPro" id="IPR052833">
    <property type="entry name" value="Telomeric_DNA-bd_trans-reg"/>
</dbReference>
<protein>
    <submittedName>
        <fullName evidence="2">Uncharacterized protein</fullName>
    </submittedName>
</protein>
<evidence type="ECO:0000256" key="1">
    <source>
        <dbReference type="SAM" id="MobiDB-lite"/>
    </source>
</evidence>
<dbReference type="GeneID" id="37028473"/>
<feature type="compositionally biased region" description="Basic and acidic residues" evidence="1">
    <location>
        <begin position="1252"/>
        <end position="1266"/>
    </location>
</feature>
<dbReference type="OrthoDB" id="3366990at2759"/>
<dbReference type="GO" id="GO:0010833">
    <property type="term" value="P:telomere maintenance via telomere lengthening"/>
    <property type="evidence" value="ECO:0007669"/>
    <property type="project" value="TreeGrafter"/>
</dbReference>
<feature type="compositionally biased region" description="Acidic residues" evidence="1">
    <location>
        <begin position="735"/>
        <end position="745"/>
    </location>
</feature>
<evidence type="ECO:0000313" key="2">
    <source>
        <dbReference type="EMBL" id="PWN26358.1"/>
    </source>
</evidence>
<dbReference type="PANTHER" id="PTHR47807">
    <property type="entry name" value="PROTEIN TBF1"/>
    <property type="match status" value="1"/>
</dbReference>
<feature type="compositionally biased region" description="Acidic residues" evidence="1">
    <location>
        <begin position="979"/>
        <end position="1004"/>
    </location>
</feature>
<feature type="compositionally biased region" description="Low complexity" evidence="1">
    <location>
        <begin position="530"/>
        <end position="541"/>
    </location>
</feature>
<dbReference type="EMBL" id="KZ819672">
    <property type="protein sequence ID" value="PWN26358.1"/>
    <property type="molecule type" value="Genomic_DNA"/>
</dbReference>
<feature type="compositionally biased region" description="Acidic residues" evidence="1">
    <location>
        <begin position="1305"/>
        <end position="1320"/>
    </location>
</feature>
<dbReference type="PANTHER" id="PTHR47807:SF1">
    <property type="entry name" value="PROTEIN TBF1"/>
    <property type="match status" value="1"/>
</dbReference>
<name>A0A316UNK2_9BASI</name>
<feature type="compositionally biased region" description="Polar residues" evidence="1">
    <location>
        <begin position="1385"/>
        <end position="1396"/>
    </location>
</feature>
<evidence type="ECO:0000313" key="3">
    <source>
        <dbReference type="Proteomes" id="UP000245884"/>
    </source>
</evidence>
<dbReference type="Proteomes" id="UP000245884">
    <property type="component" value="Unassembled WGS sequence"/>
</dbReference>
<dbReference type="RefSeq" id="XP_025360970.1">
    <property type="nucleotide sequence ID" value="XM_025506650.1"/>
</dbReference>
<feature type="compositionally biased region" description="Low complexity" evidence="1">
    <location>
        <begin position="1056"/>
        <end position="1085"/>
    </location>
</feature>